<dbReference type="Proteomes" id="UP001055879">
    <property type="component" value="Linkage Group LG05"/>
</dbReference>
<sequence>MKLFISSRINYTMTKKGLLLQGLLRVLTSTILNRTITYPLATKLVRCVRRYSILARTRSVIEFCDFSPFCSFPFLLEQNPPSLSFFFSFLNLFLSSTSIYTFQGSRFSG</sequence>
<accession>A0ACB9C3Q8</accession>
<reference evidence="1 2" key="2">
    <citation type="journal article" date="2022" name="Mol. Ecol. Resour.">
        <title>The genomes of chicory, endive, great burdock and yacon provide insights into Asteraceae paleo-polyploidization history and plant inulin production.</title>
        <authorList>
            <person name="Fan W."/>
            <person name="Wang S."/>
            <person name="Wang H."/>
            <person name="Wang A."/>
            <person name="Jiang F."/>
            <person name="Liu H."/>
            <person name="Zhao H."/>
            <person name="Xu D."/>
            <person name="Zhang Y."/>
        </authorList>
    </citation>
    <scope>NUCLEOTIDE SEQUENCE [LARGE SCALE GENOMIC DNA]</scope>
    <source>
        <strain evidence="2">cv. Niubang</strain>
    </source>
</reference>
<name>A0ACB9C3Q8_ARCLA</name>
<reference evidence="2" key="1">
    <citation type="journal article" date="2022" name="Mol. Ecol. Resour.">
        <title>The genomes of chicory, endive, great burdock and yacon provide insights into Asteraceae palaeo-polyploidization history and plant inulin production.</title>
        <authorList>
            <person name="Fan W."/>
            <person name="Wang S."/>
            <person name="Wang H."/>
            <person name="Wang A."/>
            <person name="Jiang F."/>
            <person name="Liu H."/>
            <person name="Zhao H."/>
            <person name="Xu D."/>
            <person name="Zhang Y."/>
        </authorList>
    </citation>
    <scope>NUCLEOTIDE SEQUENCE [LARGE SCALE GENOMIC DNA]</scope>
    <source>
        <strain evidence="2">cv. Niubang</strain>
    </source>
</reference>
<evidence type="ECO:0000313" key="1">
    <source>
        <dbReference type="EMBL" id="KAI3728924.1"/>
    </source>
</evidence>
<organism evidence="1 2">
    <name type="scientific">Arctium lappa</name>
    <name type="common">Greater burdock</name>
    <name type="synonym">Lappa major</name>
    <dbReference type="NCBI Taxonomy" id="4217"/>
    <lineage>
        <taxon>Eukaryota</taxon>
        <taxon>Viridiplantae</taxon>
        <taxon>Streptophyta</taxon>
        <taxon>Embryophyta</taxon>
        <taxon>Tracheophyta</taxon>
        <taxon>Spermatophyta</taxon>
        <taxon>Magnoliopsida</taxon>
        <taxon>eudicotyledons</taxon>
        <taxon>Gunneridae</taxon>
        <taxon>Pentapetalae</taxon>
        <taxon>asterids</taxon>
        <taxon>campanulids</taxon>
        <taxon>Asterales</taxon>
        <taxon>Asteraceae</taxon>
        <taxon>Carduoideae</taxon>
        <taxon>Cardueae</taxon>
        <taxon>Arctiinae</taxon>
        <taxon>Arctium</taxon>
    </lineage>
</organism>
<keyword evidence="2" id="KW-1185">Reference proteome</keyword>
<evidence type="ECO:0000313" key="2">
    <source>
        <dbReference type="Proteomes" id="UP001055879"/>
    </source>
</evidence>
<protein>
    <submittedName>
        <fullName evidence="1">Uncharacterized protein</fullName>
    </submittedName>
</protein>
<proteinExistence type="predicted"/>
<dbReference type="EMBL" id="CM042051">
    <property type="protein sequence ID" value="KAI3728924.1"/>
    <property type="molecule type" value="Genomic_DNA"/>
</dbReference>
<comment type="caution">
    <text evidence="1">The sequence shown here is derived from an EMBL/GenBank/DDBJ whole genome shotgun (WGS) entry which is preliminary data.</text>
</comment>
<gene>
    <name evidence="1" type="ORF">L6452_17569</name>
</gene>